<feature type="region of interest" description="Disordered" evidence="1">
    <location>
        <begin position="26"/>
        <end position="65"/>
    </location>
</feature>
<proteinExistence type="predicted"/>
<evidence type="ECO:0000256" key="1">
    <source>
        <dbReference type="SAM" id="MobiDB-lite"/>
    </source>
</evidence>
<dbReference type="PANTHER" id="PTHR33179">
    <property type="entry name" value="VQ MOTIF-CONTAINING PROTEIN"/>
    <property type="match status" value="1"/>
</dbReference>
<name>A0ABR2E5Q2_9ROSI</name>
<feature type="compositionally biased region" description="Basic residues" evidence="1">
    <location>
        <begin position="53"/>
        <end position="62"/>
    </location>
</feature>
<comment type="caution">
    <text evidence="3">The sequence shown here is derived from an EMBL/GenBank/DDBJ whole genome shotgun (WGS) entry which is preliminary data.</text>
</comment>
<accession>A0ABR2E5Q2</accession>
<reference evidence="3 4" key="1">
    <citation type="journal article" date="2024" name="G3 (Bethesda)">
        <title>Genome assembly of Hibiscus sabdariffa L. provides insights into metabolisms of medicinal natural products.</title>
        <authorList>
            <person name="Kim T."/>
        </authorList>
    </citation>
    <scope>NUCLEOTIDE SEQUENCE [LARGE SCALE GENOMIC DNA]</scope>
    <source>
        <strain evidence="3">TK-2024</strain>
        <tissue evidence="3">Old leaves</tissue>
    </source>
</reference>
<gene>
    <name evidence="3" type="ORF">V6N12_041143</name>
</gene>
<dbReference type="PANTHER" id="PTHR33179:SF4">
    <property type="entry name" value="VQ MOTIF-CONTAINING PROTEIN"/>
    <property type="match status" value="1"/>
</dbReference>
<evidence type="ECO:0000259" key="2">
    <source>
        <dbReference type="Pfam" id="PF05678"/>
    </source>
</evidence>
<dbReference type="EMBL" id="JBBPBM010000020">
    <property type="protein sequence ID" value="KAK8552554.1"/>
    <property type="molecule type" value="Genomic_DNA"/>
</dbReference>
<dbReference type="Proteomes" id="UP001472677">
    <property type="component" value="Unassembled WGS sequence"/>
</dbReference>
<protein>
    <recommendedName>
        <fullName evidence="2">VQ domain-containing protein</fullName>
    </recommendedName>
</protein>
<sequence>MQSSSGGGDNEFGSFLDSVPAFLNPPTLFEPSSSSSQVPFPSSSSMAMLPKPNPRKRTRASRKAPTTVLTTDPMNFKAMVQEFTGIPAPPFSTSSSSSPRLDLFGSGSVGIRSSHLEPATTTPLLNNIPLVEASNMLNLETQMVQPLSGGSSSLHELVGLKAGIYGNDDHKRLKGSSFKLDYSVSSSDFHHENVASNSFSISPAE</sequence>
<evidence type="ECO:0000313" key="4">
    <source>
        <dbReference type="Proteomes" id="UP001472677"/>
    </source>
</evidence>
<evidence type="ECO:0000313" key="3">
    <source>
        <dbReference type="EMBL" id="KAK8552554.1"/>
    </source>
</evidence>
<feature type="domain" description="VQ" evidence="2">
    <location>
        <begin position="64"/>
        <end position="90"/>
    </location>
</feature>
<keyword evidence="4" id="KW-1185">Reference proteome</keyword>
<dbReference type="InterPro" id="IPR039609">
    <property type="entry name" value="VQ_15/22"/>
</dbReference>
<dbReference type="InterPro" id="IPR008889">
    <property type="entry name" value="VQ"/>
</dbReference>
<organism evidence="3 4">
    <name type="scientific">Hibiscus sabdariffa</name>
    <name type="common">roselle</name>
    <dbReference type="NCBI Taxonomy" id="183260"/>
    <lineage>
        <taxon>Eukaryota</taxon>
        <taxon>Viridiplantae</taxon>
        <taxon>Streptophyta</taxon>
        <taxon>Embryophyta</taxon>
        <taxon>Tracheophyta</taxon>
        <taxon>Spermatophyta</taxon>
        <taxon>Magnoliopsida</taxon>
        <taxon>eudicotyledons</taxon>
        <taxon>Gunneridae</taxon>
        <taxon>Pentapetalae</taxon>
        <taxon>rosids</taxon>
        <taxon>malvids</taxon>
        <taxon>Malvales</taxon>
        <taxon>Malvaceae</taxon>
        <taxon>Malvoideae</taxon>
        <taxon>Hibiscus</taxon>
    </lineage>
</organism>
<dbReference type="Pfam" id="PF05678">
    <property type="entry name" value="VQ"/>
    <property type="match status" value="1"/>
</dbReference>
<feature type="compositionally biased region" description="Low complexity" evidence="1">
    <location>
        <begin position="31"/>
        <end position="45"/>
    </location>
</feature>